<feature type="transmembrane region" description="Helical" evidence="7">
    <location>
        <begin position="277"/>
        <end position="299"/>
    </location>
</feature>
<proteinExistence type="inferred from homology"/>
<evidence type="ECO:0000259" key="8">
    <source>
        <dbReference type="Pfam" id="PF01529"/>
    </source>
</evidence>
<evidence type="ECO:0000256" key="6">
    <source>
        <dbReference type="ARBA" id="ARBA00023315"/>
    </source>
</evidence>
<evidence type="ECO:0000256" key="4">
    <source>
        <dbReference type="ARBA" id="ARBA00022989"/>
    </source>
</evidence>
<accession>A0AAE9E2W7</accession>
<comment type="subcellular location">
    <subcellularLocation>
        <location evidence="1">Membrane</location>
        <topology evidence="1">Multi-pass membrane protein</topology>
    </subcellularLocation>
</comment>
<keyword evidence="2 7" id="KW-0808">Transferase</keyword>
<dbReference type="AlphaFoldDB" id="A0AAE9E2W7"/>
<feature type="domain" description="Palmitoyltransferase DHHC" evidence="8">
    <location>
        <begin position="167"/>
        <end position="307"/>
    </location>
</feature>
<dbReference type="InterPro" id="IPR039859">
    <property type="entry name" value="PFA4/ZDH16/20/ERF2-like"/>
</dbReference>
<name>A0AAE9E2W7_CAEBR</name>
<evidence type="ECO:0000256" key="2">
    <source>
        <dbReference type="ARBA" id="ARBA00022679"/>
    </source>
</evidence>
<protein>
    <recommendedName>
        <fullName evidence="7">Palmitoyltransferase</fullName>
        <ecNumber evidence="7">2.3.1.225</ecNumber>
    </recommendedName>
</protein>
<evidence type="ECO:0000313" key="9">
    <source>
        <dbReference type="EMBL" id="UMM13081.1"/>
    </source>
</evidence>
<dbReference type="Pfam" id="PF01529">
    <property type="entry name" value="DHHC"/>
    <property type="match status" value="1"/>
</dbReference>
<dbReference type="Proteomes" id="UP000829354">
    <property type="component" value="Chromosome I"/>
</dbReference>
<comment type="catalytic activity">
    <reaction evidence="7">
        <text>L-cysteinyl-[protein] + hexadecanoyl-CoA = S-hexadecanoyl-L-cysteinyl-[protein] + CoA</text>
        <dbReference type="Rhea" id="RHEA:36683"/>
        <dbReference type="Rhea" id="RHEA-COMP:10131"/>
        <dbReference type="Rhea" id="RHEA-COMP:11032"/>
        <dbReference type="ChEBI" id="CHEBI:29950"/>
        <dbReference type="ChEBI" id="CHEBI:57287"/>
        <dbReference type="ChEBI" id="CHEBI:57379"/>
        <dbReference type="ChEBI" id="CHEBI:74151"/>
        <dbReference type="EC" id="2.3.1.225"/>
    </reaction>
</comment>
<dbReference type="EC" id="2.3.1.225" evidence="7"/>
<comment type="domain">
    <text evidence="7">The DHHC domain is required for palmitoyltransferase activity.</text>
</comment>
<organism evidence="9 10">
    <name type="scientific">Caenorhabditis briggsae</name>
    <dbReference type="NCBI Taxonomy" id="6238"/>
    <lineage>
        <taxon>Eukaryota</taxon>
        <taxon>Metazoa</taxon>
        <taxon>Ecdysozoa</taxon>
        <taxon>Nematoda</taxon>
        <taxon>Chromadorea</taxon>
        <taxon>Rhabditida</taxon>
        <taxon>Rhabditina</taxon>
        <taxon>Rhabditomorpha</taxon>
        <taxon>Rhabditoidea</taxon>
        <taxon>Rhabditidae</taxon>
        <taxon>Peloderinae</taxon>
        <taxon>Caenorhabditis</taxon>
    </lineage>
</organism>
<evidence type="ECO:0000313" key="10">
    <source>
        <dbReference type="Proteomes" id="UP000829354"/>
    </source>
</evidence>
<keyword evidence="3 7" id="KW-0812">Transmembrane</keyword>
<evidence type="ECO:0000256" key="1">
    <source>
        <dbReference type="ARBA" id="ARBA00004141"/>
    </source>
</evidence>
<feature type="transmembrane region" description="Helical" evidence="7">
    <location>
        <begin position="132"/>
        <end position="152"/>
    </location>
</feature>
<dbReference type="PROSITE" id="PS50216">
    <property type="entry name" value="DHHC"/>
    <property type="match status" value="1"/>
</dbReference>
<evidence type="ECO:0000256" key="5">
    <source>
        <dbReference type="ARBA" id="ARBA00023136"/>
    </source>
</evidence>
<reference evidence="9 10" key="1">
    <citation type="submission" date="2022-04" db="EMBL/GenBank/DDBJ databases">
        <title>Chromosome-level reference genomes for two strains of Caenorhabditis briggsae: an improved platform for comparative genomics.</title>
        <authorList>
            <person name="Stevens L."/>
            <person name="Andersen E."/>
        </authorList>
    </citation>
    <scope>NUCLEOTIDE SEQUENCE [LARGE SCALE GENOMIC DNA]</scope>
    <source>
        <strain evidence="9">VX34</strain>
        <tissue evidence="9">Whole-organism</tissue>
    </source>
</reference>
<dbReference type="GO" id="GO:0019706">
    <property type="term" value="F:protein-cysteine S-palmitoyltransferase activity"/>
    <property type="evidence" value="ECO:0007669"/>
    <property type="project" value="UniProtKB-EC"/>
</dbReference>
<gene>
    <name evidence="9" type="ORF">L5515_001539</name>
</gene>
<keyword evidence="5 7" id="KW-0472">Membrane</keyword>
<sequence length="364" mass="43563">MVSSSAFNCSTWNVDSSIFQKKKKLTQTHPTHSNGHFPRNTSFHTGYRKVFFSPLILKMDVCRLFNRFVYFLVEKSLGDVKKFDPFVLLKIIALWGGRICLFIFIAALYAVSHVIFMRIIPLEWSVCENVPFFVFRIVLFLYVYYSLVFHYYKARTLKPVINPGTPSDKFCISCNNWKGPSTSHCKACDQCIYRMDHHCPHIGQCVGAHNQSHFFLFLFYLLIGTGLFFLLAPTFWLQWIETRKEIMDIPKEMCWRPYCFNRLYFLIYRSYGREDTLSFLFVMLHWIMWGFVGVYTWIISCGMTMAMRMFQKSDVESRKPFNWITVKNRWRKYMNCQEQPLWKIFFIPKSRRLVSYQDYKEMIM</sequence>
<comment type="similarity">
    <text evidence="7">Belongs to the DHHC palmitoyltransferase family.</text>
</comment>
<keyword evidence="6 7" id="KW-0012">Acyltransferase</keyword>
<keyword evidence="4 7" id="KW-1133">Transmembrane helix</keyword>
<keyword evidence="10" id="KW-1185">Reference proteome</keyword>
<dbReference type="InterPro" id="IPR001594">
    <property type="entry name" value="Palmitoyltrfase_DHHC"/>
</dbReference>
<dbReference type="PANTHER" id="PTHR12246">
    <property type="entry name" value="PALMITOYLTRANSFERASE ZDHHC16"/>
    <property type="match status" value="1"/>
</dbReference>
<dbReference type="GO" id="GO:0016020">
    <property type="term" value="C:membrane"/>
    <property type="evidence" value="ECO:0007669"/>
    <property type="project" value="UniProtKB-SubCell"/>
</dbReference>
<evidence type="ECO:0000256" key="7">
    <source>
        <dbReference type="RuleBase" id="RU079119"/>
    </source>
</evidence>
<feature type="transmembrane region" description="Helical" evidence="7">
    <location>
        <begin position="99"/>
        <end position="120"/>
    </location>
</feature>
<dbReference type="EMBL" id="CP092620">
    <property type="protein sequence ID" value="UMM13081.1"/>
    <property type="molecule type" value="Genomic_DNA"/>
</dbReference>
<evidence type="ECO:0000256" key="3">
    <source>
        <dbReference type="ARBA" id="ARBA00022692"/>
    </source>
</evidence>
<feature type="transmembrane region" description="Helical" evidence="7">
    <location>
        <begin position="214"/>
        <end position="237"/>
    </location>
</feature>